<dbReference type="PANTHER" id="PTHR33990:SF1">
    <property type="entry name" value="PROTEIN YJDN"/>
    <property type="match status" value="1"/>
</dbReference>
<dbReference type="InterPro" id="IPR029068">
    <property type="entry name" value="Glyas_Bleomycin-R_OHBP_Dase"/>
</dbReference>
<evidence type="ECO:0000313" key="2">
    <source>
        <dbReference type="EMBL" id="GAA4284420.1"/>
    </source>
</evidence>
<accession>A0ABP8EKB5</accession>
<dbReference type="SUPFAM" id="SSF54593">
    <property type="entry name" value="Glyoxalase/Bleomycin resistance protein/Dihydroxybiphenyl dioxygenase"/>
    <property type="match status" value="1"/>
</dbReference>
<keyword evidence="3" id="KW-1185">Reference proteome</keyword>
<dbReference type="Gene3D" id="3.10.180.10">
    <property type="entry name" value="2,3-Dihydroxybiphenyl 1,2-Dioxygenase, domain 1"/>
    <property type="match status" value="1"/>
</dbReference>
<dbReference type="EMBL" id="BAABAZ010000006">
    <property type="protein sequence ID" value="GAA4284420.1"/>
    <property type="molecule type" value="Genomic_DNA"/>
</dbReference>
<dbReference type="RefSeq" id="WP_236866277.1">
    <property type="nucleotide sequence ID" value="NZ_BAABAZ010000006.1"/>
</dbReference>
<name>A0ABP8EKB5_9MICO</name>
<proteinExistence type="predicted"/>
<protein>
    <submittedName>
        <fullName evidence="2">VOC family protein</fullName>
    </submittedName>
</protein>
<sequence>MSIRISPYLNFAGSAREAMSFYREVFGGELTIDTFGDYDMAENPEDRDKVMHSQLQVSPELSIMASDAPPGMPLDTGAQVSVAVFDDDPAETERLGRMFEALSTDGGQVTVPFEKAPWGDVFGMCVDRFGISWLFDGAARNDG</sequence>
<evidence type="ECO:0000313" key="3">
    <source>
        <dbReference type="Proteomes" id="UP001501586"/>
    </source>
</evidence>
<dbReference type="PANTHER" id="PTHR33990">
    <property type="entry name" value="PROTEIN YJDN-RELATED"/>
    <property type="match status" value="1"/>
</dbReference>
<comment type="caution">
    <text evidence="2">The sequence shown here is derived from an EMBL/GenBank/DDBJ whole genome shotgun (WGS) entry which is preliminary data.</text>
</comment>
<dbReference type="InterPro" id="IPR028973">
    <property type="entry name" value="PhnB-like"/>
</dbReference>
<dbReference type="Proteomes" id="UP001501586">
    <property type="component" value="Unassembled WGS sequence"/>
</dbReference>
<evidence type="ECO:0000259" key="1">
    <source>
        <dbReference type="Pfam" id="PF06983"/>
    </source>
</evidence>
<gene>
    <name evidence="2" type="ORF">GCM10022261_19510</name>
</gene>
<dbReference type="Pfam" id="PF06983">
    <property type="entry name" value="3-dmu-9_3-mt"/>
    <property type="match status" value="1"/>
</dbReference>
<dbReference type="CDD" id="cd06588">
    <property type="entry name" value="PhnB_like"/>
    <property type="match status" value="1"/>
</dbReference>
<feature type="domain" description="PhnB-like" evidence="1">
    <location>
        <begin position="5"/>
        <end position="133"/>
    </location>
</feature>
<organism evidence="2 3">
    <name type="scientific">Brevibacterium daeguense</name>
    <dbReference type="NCBI Taxonomy" id="909936"/>
    <lineage>
        <taxon>Bacteria</taxon>
        <taxon>Bacillati</taxon>
        <taxon>Actinomycetota</taxon>
        <taxon>Actinomycetes</taxon>
        <taxon>Micrococcales</taxon>
        <taxon>Brevibacteriaceae</taxon>
        <taxon>Brevibacterium</taxon>
    </lineage>
</organism>
<reference evidence="3" key="1">
    <citation type="journal article" date="2019" name="Int. J. Syst. Evol. Microbiol.">
        <title>The Global Catalogue of Microorganisms (GCM) 10K type strain sequencing project: providing services to taxonomists for standard genome sequencing and annotation.</title>
        <authorList>
            <consortium name="The Broad Institute Genomics Platform"/>
            <consortium name="The Broad Institute Genome Sequencing Center for Infectious Disease"/>
            <person name="Wu L."/>
            <person name="Ma J."/>
        </authorList>
    </citation>
    <scope>NUCLEOTIDE SEQUENCE [LARGE SCALE GENOMIC DNA]</scope>
    <source>
        <strain evidence="3">JCM 17458</strain>
    </source>
</reference>